<keyword evidence="2 10" id="KW-0813">Transport</keyword>
<evidence type="ECO:0000256" key="1">
    <source>
        <dbReference type="ARBA" id="ARBA00004571"/>
    </source>
</evidence>
<keyword evidence="8" id="KW-0675">Receptor</keyword>
<evidence type="ECO:0000256" key="12">
    <source>
        <dbReference type="SAM" id="SignalP"/>
    </source>
</evidence>
<feature type="domain" description="TonB-dependent receptor plug" evidence="14">
    <location>
        <begin position="117"/>
        <end position="221"/>
    </location>
</feature>
<evidence type="ECO:0000256" key="3">
    <source>
        <dbReference type="ARBA" id="ARBA00022452"/>
    </source>
</evidence>
<keyword evidence="4 10" id="KW-0812">Transmembrane</keyword>
<name>A0A0C3RDF7_9PORP</name>
<reference evidence="15 16" key="1">
    <citation type="submission" date="2014-07" db="EMBL/GenBank/DDBJ databases">
        <title>Porphyromonadaceae bacterium OUH 308042 = ATCC BAA-2681 = DSM 28342 draft genome.</title>
        <authorList>
            <person name="Sydenham T.V."/>
            <person name="Hasman H."/>
            <person name="Justensen U.S."/>
        </authorList>
    </citation>
    <scope>NUCLEOTIDE SEQUENCE [LARGE SCALE GENOMIC DNA]</scope>
    <source>
        <strain evidence="15 16">OUH 308042</strain>
    </source>
</reference>
<protein>
    <recommendedName>
        <fullName evidence="17">TonB-dependent receptor</fullName>
    </recommendedName>
</protein>
<sequence>MKKFVVLTALLLSVVSVSLAGITLKGKVVDAKTQKALAGANVRLIGTNIGIATDNKGEFTLKNIAEGTYILRASFSGYETEDIKVNSSTEEIVFKLSRTPVNLNQVVVTGTGTHRRLKDSPVPVEVLSGTEIRKAGVTSFEDALLLLNPSFNIRPTVMGSYFTMNGLENKHILILVDGKKMAGDVSGNTDLSRIDMSRVKRIEILKGAASSLYGSEAIAGVINVITEQPKEPISIQSKTRFGGKSSFVQNASLDLNFGKFTSSTSYQRRQSDGWKLSPYETSADTVVPTRKESVNSFFSNIVSQRFTYEPNQRLSLYAQGSYFDREVNRPVQHKKSDGGYTYDLTYMDYNCGVGGKYLFDNKAYIALDLYMDNYEYNKLYTVAQVVKNDTTFRVGDEELTKRQKYYNANLRSVFRVGDFNKFTVGAEYVDDYMKNPGSLDEPKEVYTLAIYAQDEIRLWDKLQILPGFRYVYHENFKNRFTPKLALMYSLKKFNFRAAYSAGFKAPTLQELYYDYENRGSITIGNPDLKPEKSNYYSLNVEYVGRFLNISVNGYINDIKDIIDSYELELTEEDKENGIKTRKMYRNLDKARAQGFDISVNSYLGYGFSAGGAYNCVYAKDRKTGHRLNEAVRHAATFRAGWMHEWNKYRLNVNVNGRIQGQKYIYSETKDKTTGKAIYTDKSAPKYQLWNLATTHTFAPVGNFFFEVNAGIDNIFDWTDDRPNGVNYATLNPGRTLFASLIIRFTK</sequence>
<dbReference type="InterPro" id="IPR036942">
    <property type="entry name" value="Beta-barrel_TonB_sf"/>
</dbReference>
<comment type="caution">
    <text evidence="15">The sequence shown here is derived from an EMBL/GenBank/DDBJ whole genome shotgun (WGS) entry which is preliminary data.</text>
</comment>
<dbReference type="InterPro" id="IPR000531">
    <property type="entry name" value="Beta-barrel_TonB"/>
</dbReference>
<dbReference type="GO" id="GO:0015344">
    <property type="term" value="F:siderophore uptake transmembrane transporter activity"/>
    <property type="evidence" value="ECO:0007669"/>
    <property type="project" value="TreeGrafter"/>
</dbReference>
<dbReference type="Proteomes" id="UP000031980">
    <property type="component" value="Unassembled WGS sequence"/>
</dbReference>
<evidence type="ECO:0000256" key="11">
    <source>
        <dbReference type="RuleBase" id="RU003357"/>
    </source>
</evidence>
<keyword evidence="7 10" id="KW-0472">Membrane</keyword>
<dbReference type="Gene3D" id="2.170.130.10">
    <property type="entry name" value="TonB-dependent receptor, plug domain"/>
    <property type="match status" value="1"/>
</dbReference>
<keyword evidence="5 12" id="KW-0732">Signal</keyword>
<gene>
    <name evidence="15" type="ORF">BA92_08650</name>
</gene>
<evidence type="ECO:0000256" key="4">
    <source>
        <dbReference type="ARBA" id="ARBA00022692"/>
    </source>
</evidence>
<dbReference type="Gene3D" id="2.40.170.20">
    <property type="entry name" value="TonB-dependent receptor, beta-barrel domain"/>
    <property type="match status" value="1"/>
</dbReference>
<evidence type="ECO:0000256" key="10">
    <source>
        <dbReference type="PROSITE-ProRule" id="PRU01360"/>
    </source>
</evidence>
<evidence type="ECO:0000256" key="9">
    <source>
        <dbReference type="ARBA" id="ARBA00023237"/>
    </source>
</evidence>
<keyword evidence="6 11" id="KW-0798">TonB box</keyword>
<dbReference type="GO" id="GO:0009279">
    <property type="term" value="C:cell outer membrane"/>
    <property type="evidence" value="ECO:0007669"/>
    <property type="project" value="UniProtKB-SubCell"/>
</dbReference>
<dbReference type="CDD" id="cd01347">
    <property type="entry name" value="ligand_gated_channel"/>
    <property type="match status" value="1"/>
</dbReference>
<evidence type="ECO:0008006" key="17">
    <source>
        <dbReference type="Google" id="ProtNLM"/>
    </source>
</evidence>
<keyword evidence="16" id="KW-1185">Reference proteome</keyword>
<accession>A0A0C3RDF7</accession>
<dbReference type="EMBL" id="JPIU01000039">
    <property type="protein sequence ID" value="KIO44271.1"/>
    <property type="molecule type" value="Genomic_DNA"/>
</dbReference>
<keyword evidence="9 10" id="KW-0998">Cell outer membrane</keyword>
<evidence type="ECO:0000313" key="16">
    <source>
        <dbReference type="Proteomes" id="UP000031980"/>
    </source>
</evidence>
<dbReference type="InterPro" id="IPR039426">
    <property type="entry name" value="TonB-dep_rcpt-like"/>
</dbReference>
<comment type="similarity">
    <text evidence="10 11">Belongs to the TonB-dependent receptor family.</text>
</comment>
<evidence type="ECO:0000256" key="5">
    <source>
        <dbReference type="ARBA" id="ARBA00022729"/>
    </source>
</evidence>
<dbReference type="Pfam" id="PF07715">
    <property type="entry name" value="Plug"/>
    <property type="match status" value="1"/>
</dbReference>
<dbReference type="RefSeq" id="WP_041505176.1">
    <property type="nucleotide sequence ID" value="NZ_JPIU01000039.1"/>
</dbReference>
<dbReference type="SUPFAM" id="SSF56935">
    <property type="entry name" value="Porins"/>
    <property type="match status" value="1"/>
</dbReference>
<evidence type="ECO:0000313" key="15">
    <source>
        <dbReference type="EMBL" id="KIO44271.1"/>
    </source>
</evidence>
<evidence type="ECO:0000256" key="6">
    <source>
        <dbReference type="ARBA" id="ARBA00023077"/>
    </source>
</evidence>
<dbReference type="GO" id="GO:0044718">
    <property type="term" value="P:siderophore transmembrane transport"/>
    <property type="evidence" value="ECO:0007669"/>
    <property type="project" value="TreeGrafter"/>
</dbReference>
<dbReference type="PANTHER" id="PTHR30069">
    <property type="entry name" value="TONB-DEPENDENT OUTER MEMBRANE RECEPTOR"/>
    <property type="match status" value="1"/>
</dbReference>
<dbReference type="SUPFAM" id="SSF49464">
    <property type="entry name" value="Carboxypeptidase regulatory domain-like"/>
    <property type="match status" value="1"/>
</dbReference>
<feature type="chain" id="PRO_5002181024" description="TonB-dependent receptor" evidence="12">
    <location>
        <begin position="21"/>
        <end position="746"/>
    </location>
</feature>
<evidence type="ECO:0000259" key="14">
    <source>
        <dbReference type="Pfam" id="PF07715"/>
    </source>
</evidence>
<dbReference type="PROSITE" id="PS52016">
    <property type="entry name" value="TONB_DEPENDENT_REC_3"/>
    <property type="match status" value="1"/>
</dbReference>
<evidence type="ECO:0000256" key="8">
    <source>
        <dbReference type="ARBA" id="ARBA00023170"/>
    </source>
</evidence>
<feature type="domain" description="TonB-dependent receptor-like beta-barrel" evidence="13">
    <location>
        <begin position="262"/>
        <end position="714"/>
    </location>
</feature>
<dbReference type="Pfam" id="PF13715">
    <property type="entry name" value="CarbopepD_reg_2"/>
    <property type="match status" value="1"/>
</dbReference>
<dbReference type="Pfam" id="PF00593">
    <property type="entry name" value="TonB_dep_Rec_b-barrel"/>
    <property type="match status" value="1"/>
</dbReference>
<comment type="subcellular location">
    <subcellularLocation>
        <location evidence="1 10">Cell outer membrane</location>
        <topology evidence="1 10">Multi-pass membrane protein</topology>
    </subcellularLocation>
</comment>
<organism evidence="15 16">
    <name type="scientific">Sanguibacteroides justesenii</name>
    <dbReference type="NCBI Taxonomy" id="1547597"/>
    <lineage>
        <taxon>Bacteria</taxon>
        <taxon>Pseudomonadati</taxon>
        <taxon>Bacteroidota</taxon>
        <taxon>Bacteroidia</taxon>
        <taxon>Bacteroidales</taxon>
        <taxon>Porphyromonadaceae</taxon>
        <taxon>Sanguibacteroides</taxon>
    </lineage>
</organism>
<evidence type="ECO:0000259" key="13">
    <source>
        <dbReference type="Pfam" id="PF00593"/>
    </source>
</evidence>
<evidence type="ECO:0000256" key="2">
    <source>
        <dbReference type="ARBA" id="ARBA00022448"/>
    </source>
</evidence>
<dbReference type="InterPro" id="IPR008969">
    <property type="entry name" value="CarboxyPept-like_regulatory"/>
</dbReference>
<dbReference type="InterPro" id="IPR012910">
    <property type="entry name" value="Plug_dom"/>
</dbReference>
<evidence type="ECO:0000256" key="7">
    <source>
        <dbReference type="ARBA" id="ARBA00023136"/>
    </source>
</evidence>
<dbReference type="InterPro" id="IPR037066">
    <property type="entry name" value="Plug_dom_sf"/>
</dbReference>
<dbReference type="Gene3D" id="2.60.40.1120">
    <property type="entry name" value="Carboxypeptidase-like, regulatory domain"/>
    <property type="match status" value="1"/>
</dbReference>
<dbReference type="AlphaFoldDB" id="A0A0C3RDF7"/>
<keyword evidence="3 10" id="KW-1134">Transmembrane beta strand</keyword>
<feature type="signal peptide" evidence="12">
    <location>
        <begin position="1"/>
        <end position="20"/>
    </location>
</feature>
<dbReference type="PANTHER" id="PTHR30069:SF29">
    <property type="entry name" value="HEMOGLOBIN AND HEMOGLOBIN-HAPTOGLOBIN-BINDING PROTEIN 1-RELATED"/>
    <property type="match status" value="1"/>
</dbReference>
<proteinExistence type="inferred from homology"/>